<reference evidence="1 2" key="1">
    <citation type="submission" date="2015-01" db="EMBL/GenBank/DDBJ databases">
        <authorList>
            <person name="MANFREDI Pablo"/>
        </authorList>
    </citation>
    <scope>NUCLEOTIDE SEQUENCE [LARGE SCALE GENOMIC DNA]</scope>
    <source>
        <strain evidence="1 2">Cc11</strain>
    </source>
</reference>
<evidence type="ECO:0000313" key="1">
    <source>
        <dbReference type="EMBL" id="CEN46663.1"/>
    </source>
</evidence>
<protein>
    <submittedName>
        <fullName evidence="1">Uncharacterized protein</fullName>
    </submittedName>
</protein>
<accession>A0A0B7I9X3</accession>
<sequence length="42" mass="5234">MYFQNYLYKNISGTFNYKHTKFGLIENILYFWRSKSKFNLKS</sequence>
<dbReference type="EMBL" id="CDOK01000019">
    <property type="protein sequence ID" value="CEN46663.1"/>
    <property type="molecule type" value="Genomic_DNA"/>
</dbReference>
<name>A0A0B7I9X3_9FLAO</name>
<organism evidence="1 2">
    <name type="scientific">Capnocytophaga canimorsus</name>
    <dbReference type="NCBI Taxonomy" id="28188"/>
    <lineage>
        <taxon>Bacteria</taxon>
        <taxon>Pseudomonadati</taxon>
        <taxon>Bacteroidota</taxon>
        <taxon>Flavobacteriia</taxon>
        <taxon>Flavobacteriales</taxon>
        <taxon>Flavobacteriaceae</taxon>
        <taxon>Capnocytophaga</taxon>
    </lineage>
</organism>
<dbReference type="Proteomes" id="UP000039370">
    <property type="component" value="Unassembled WGS sequence"/>
</dbReference>
<dbReference type="AlphaFoldDB" id="A0A0B7I9X3"/>
<proteinExistence type="predicted"/>
<gene>
    <name evidence="1" type="ORF">CCAN11_1150002</name>
</gene>
<evidence type="ECO:0000313" key="2">
    <source>
        <dbReference type="Proteomes" id="UP000039370"/>
    </source>
</evidence>